<dbReference type="Pfam" id="PF26544">
    <property type="entry name" value="Mdm12"/>
    <property type="match status" value="3"/>
</dbReference>
<dbReference type="InterPro" id="IPR027532">
    <property type="entry name" value="Mdm12"/>
</dbReference>
<dbReference type="HAMAP" id="MF_03104">
    <property type="entry name" value="Mdm12"/>
    <property type="match status" value="1"/>
</dbReference>
<sequence>MSVEFDWNRISPEQHIKLSNQLRDFFNEHFKDLSVPSFIRDISVPKFDIGTCAPTIVITDITDPYSEFYSDDPLIASSATSPDDFQVTMNVSYEGDLSIEIHATITFNYPSDAFISLPVKFTVTGIKLATTTAIAFINKSIFITFVGGPGPTAVEVLQDIQIESELGSHGQNTDNSSVLKNIGKFEKFILERLRDIIDRELVWPSWIELRR</sequence>
<feature type="domain" description="SMP-LTD" evidence="10">
    <location>
        <begin position="1"/>
        <end position="211"/>
    </location>
</feature>
<dbReference type="PANTHER" id="PTHR28204">
    <property type="entry name" value="MITOCHONDRIAL DISTRIBUTION AND MORPHOLOGY PROTEIN 12"/>
    <property type="match status" value="1"/>
</dbReference>
<dbReference type="GO" id="GO:0008289">
    <property type="term" value="F:lipid binding"/>
    <property type="evidence" value="ECO:0007669"/>
    <property type="project" value="UniProtKB-KW"/>
</dbReference>
<evidence type="ECO:0000256" key="2">
    <source>
        <dbReference type="ARBA" id="ARBA00022448"/>
    </source>
</evidence>
<evidence type="ECO:0000313" key="12">
    <source>
        <dbReference type="Proteomes" id="UP000095023"/>
    </source>
</evidence>
<proteinExistence type="inferred from homology"/>
<keyword evidence="4 9" id="KW-0256">Endoplasmic reticulum</keyword>
<name>A0A1E4TL15_9ASCO</name>
<keyword evidence="7 9" id="KW-0496">Mitochondrion</keyword>
<evidence type="ECO:0000256" key="9">
    <source>
        <dbReference type="HAMAP-Rule" id="MF_03104"/>
    </source>
</evidence>
<evidence type="ECO:0000256" key="7">
    <source>
        <dbReference type="ARBA" id="ARBA00023128"/>
    </source>
</evidence>
<keyword evidence="8 9" id="KW-0472">Membrane</keyword>
<dbReference type="GO" id="GO:0045040">
    <property type="term" value="P:protein insertion into mitochondrial outer membrane"/>
    <property type="evidence" value="ECO:0007669"/>
    <property type="project" value="UniProtKB-UniRule"/>
</dbReference>
<dbReference type="GO" id="GO:1990456">
    <property type="term" value="P:mitochondrion-endoplasmic reticulum membrane tethering"/>
    <property type="evidence" value="ECO:0007669"/>
    <property type="project" value="TreeGrafter"/>
</dbReference>
<accession>A0A1E4TL15</accession>
<evidence type="ECO:0000256" key="4">
    <source>
        <dbReference type="ARBA" id="ARBA00022824"/>
    </source>
</evidence>
<dbReference type="GO" id="GO:0005789">
    <property type="term" value="C:endoplasmic reticulum membrane"/>
    <property type="evidence" value="ECO:0007669"/>
    <property type="project" value="UniProtKB-SubCell"/>
</dbReference>
<keyword evidence="12" id="KW-1185">Reference proteome</keyword>
<dbReference type="OrthoDB" id="3356905at2759"/>
<comment type="subcellular location">
    <subcellularLocation>
        <location evidence="1">Membrane</location>
    </subcellularLocation>
    <subcellularLocation>
        <location evidence="9">Mitochondrion outer membrane</location>
        <topology evidence="9">Peripheral membrane protein</topology>
        <orientation evidence="9">Cytoplasmic side</orientation>
    </subcellularLocation>
    <subcellularLocation>
        <location evidence="9">Endoplasmic reticulum membrane</location>
        <topology evidence="9">Peripheral membrane protein</topology>
        <orientation evidence="9">Cytoplasmic side</orientation>
    </subcellularLocation>
    <text evidence="9">The ERMES/MDM complex localizes to a few discrete foci (around 10 per single cell), that represent mitochondria-endoplasmic reticulum junctions. These foci are often found next to mtDNA nucleoids.</text>
</comment>
<dbReference type="GO" id="GO:0032865">
    <property type="term" value="C:ERMES complex"/>
    <property type="evidence" value="ECO:0007669"/>
    <property type="project" value="UniProtKB-UniRule"/>
</dbReference>
<dbReference type="InterPro" id="IPR031468">
    <property type="entry name" value="SMP_LBD"/>
</dbReference>
<keyword evidence="2" id="KW-0813">Transport</keyword>
<evidence type="ECO:0000256" key="5">
    <source>
        <dbReference type="ARBA" id="ARBA00023055"/>
    </source>
</evidence>
<keyword evidence="3 9" id="KW-1000">Mitochondrion outer membrane</keyword>
<protein>
    <recommendedName>
        <fullName evidence="9">Mitochondrial distribution and morphology protein 12</fullName>
    </recommendedName>
    <alternativeName>
        <fullName evidence="9">Mitochondrial inheritance component MDM12</fullName>
    </alternativeName>
</protein>
<dbReference type="PROSITE" id="PS51847">
    <property type="entry name" value="SMP"/>
    <property type="match status" value="1"/>
</dbReference>
<keyword evidence="6" id="KW-0446">Lipid-binding</keyword>
<reference evidence="12" key="1">
    <citation type="submission" date="2016-02" db="EMBL/GenBank/DDBJ databases">
        <title>Comparative genomics of biotechnologically important yeasts.</title>
        <authorList>
            <consortium name="DOE Joint Genome Institute"/>
            <person name="Riley R."/>
            <person name="Haridas S."/>
            <person name="Wolfe K.H."/>
            <person name="Lopes M.R."/>
            <person name="Hittinger C.T."/>
            <person name="Goker M."/>
            <person name="Salamov A."/>
            <person name="Wisecaver J."/>
            <person name="Long T.M."/>
            <person name="Aerts A.L."/>
            <person name="Barry K."/>
            <person name="Choi C."/>
            <person name="Clum A."/>
            <person name="Coughlan A.Y."/>
            <person name="Deshpande S."/>
            <person name="Douglass A.P."/>
            <person name="Hanson S.J."/>
            <person name="Klenk H.-P."/>
            <person name="Labutti K."/>
            <person name="Lapidus A."/>
            <person name="Lindquist E."/>
            <person name="Lipzen A."/>
            <person name="Meier-Kolthoff J.P."/>
            <person name="Ohm R.A."/>
            <person name="Otillar R.P."/>
            <person name="Pangilinan J."/>
            <person name="Peng Y."/>
            <person name="Rokas A."/>
            <person name="Rosa C.A."/>
            <person name="Scheuner C."/>
            <person name="Sibirny A.A."/>
            <person name="Slot J.C."/>
            <person name="Stielow J.B."/>
            <person name="Sun H."/>
            <person name="Kurtzman C.P."/>
            <person name="Blackwell M."/>
            <person name="Jeffries T.W."/>
            <person name="Grigoriev I.V."/>
        </authorList>
    </citation>
    <scope>NUCLEOTIDE SEQUENCE [LARGE SCALE GENOMIC DNA]</scope>
    <source>
        <strain evidence="12">NRRL Y-17796</strain>
    </source>
</reference>
<organism evidence="11 12">
    <name type="scientific">Tortispora caseinolytica NRRL Y-17796</name>
    <dbReference type="NCBI Taxonomy" id="767744"/>
    <lineage>
        <taxon>Eukaryota</taxon>
        <taxon>Fungi</taxon>
        <taxon>Dikarya</taxon>
        <taxon>Ascomycota</taxon>
        <taxon>Saccharomycotina</taxon>
        <taxon>Trigonopsidomycetes</taxon>
        <taxon>Trigonopsidales</taxon>
        <taxon>Trigonopsidaceae</taxon>
        <taxon>Tortispora</taxon>
    </lineage>
</organism>
<comment type="similarity">
    <text evidence="9">Belongs to the MDM12 family.</text>
</comment>
<dbReference type="AlphaFoldDB" id="A0A1E4TL15"/>
<keyword evidence="5" id="KW-0445">Lipid transport</keyword>
<evidence type="ECO:0000256" key="1">
    <source>
        <dbReference type="ARBA" id="ARBA00004370"/>
    </source>
</evidence>
<evidence type="ECO:0000259" key="10">
    <source>
        <dbReference type="PROSITE" id="PS51847"/>
    </source>
</evidence>
<evidence type="ECO:0000256" key="3">
    <source>
        <dbReference type="ARBA" id="ARBA00022787"/>
    </source>
</evidence>
<evidence type="ECO:0000256" key="6">
    <source>
        <dbReference type="ARBA" id="ARBA00023121"/>
    </source>
</evidence>
<comment type="subunit">
    <text evidence="9">Component of the ER-mitochondria encounter structure (ERMES) or MDM complex, composed of MMM1, MDM10, MDM12 and MDM34. A MMM1 homodimer associates with one molecule of MDM12 on each side in a pairwise head-to-tail manner, and the SMP-LTD domains of MMM1 and MDM12 generate a continuous hydrophobic tunnel for phospholipid trafficking.</text>
</comment>
<dbReference type="CDD" id="cd21672">
    <property type="entry name" value="SMP_Mdm12"/>
    <property type="match status" value="1"/>
</dbReference>
<dbReference type="EMBL" id="KV453841">
    <property type="protein sequence ID" value="ODV92429.1"/>
    <property type="molecule type" value="Genomic_DNA"/>
</dbReference>
<dbReference type="GO" id="GO:0015914">
    <property type="term" value="P:phospholipid transport"/>
    <property type="evidence" value="ECO:0007669"/>
    <property type="project" value="TreeGrafter"/>
</dbReference>
<dbReference type="PANTHER" id="PTHR28204:SF1">
    <property type="entry name" value="MITOCHONDRIAL DISTRIBUTION AND MORPHOLOGY PROTEIN 12"/>
    <property type="match status" value="1"/>
</dbReference>
<dbReference type="Proteomes" id="UP000095023">
    <property type="component" value="Unassembled WGS sequence"/>
</dbReference>
<evidence type="ECO:0000313" key="11">
    <source>
        <dbReference type="EMBL" id="ODV92429.1"/>
    </source>
</evidence>
<gene>
    <name evidence="9" type="primary">MDM12</name>
    <name evidence="11" type="ORF">CANCADRAFT_1019</name>
</gene>
<comment type="function">
    <text evidence="9">Component of the ERMES/MDM complex, which serves as a molecular tether to connect the endoplasmic reticulum (ER) and mitochondria. Components of this complex are involved in the control of mitochondrial shape and protein biogenesis, and function in nonvesicular lipid trafficking between the ER and mitochondria. MDM12 is required for the interaction of the ER-resident membrane protein MMM1 and the outer mitochondrial membrane-resident beta-barrel protein MDM10. The MDM12-MMM1 subcomplex functions in the major beta-barrel assembly pathway that is responsible for biogenesis of all mitochondrial outer membrane beta-barrel proteins, and acts in a late step after the SAM complex. The MDM10-MDM12-MMM1 subcomplex further acts in the TOM40-specific pathway after the action of the MDM12-MMM1 complex. Essential for establishing and maintaining the structure of mitochondria and maintenance of mtDNA nucleoids.</text>
</comment>
<evidence type="ECO:0000256" key="8">
    <source>
        <dbReference type="ARBA" id="ARBA00023136"/>
    </source>
</evidence>